<feature type="region of interest" description="Disordered" evidence="1">
    <location>
        <begin position="59"/>
        <end position="79"/>
    </location>
</feature>
<dbReference type="AlphaFoldDB" id="A0A9Q3K730"/>
<sequence>MFPAYLRDLGFQRNQPEDREALSRTRRPGRGNLRHGGGWQNNEGDKINLAIHTTIQQEPQTRGLKGYGSSSSAPPTPKDLFQWSMDNKRFNLASHWAELGASCQKICLKEINFKDLMVITKVWNPTRQFRLLEARAQRIRENQATIQAIEEQLTQTGPTQIPSGSQGAGQISSPVPSHHSETSRSVGKSHHSSQFQEVSRRRQGNKGKNKASFNQRRKESDPMIQKLLDLVKEVHKNQK</sequence>
<gene>
    <name evidence="2" type="ORF">O181_115217</name>
</gene>
<keyword evidence="3" id="KW-1185">Reference proteome</keyword>
<organism evidence="2 3">
    <name type="scientific">Austropuccinia psidii MF-1</name>
    <dbReference type="NCBI Taxonomy" id="1389203"/>
    <lineage>
        <taxon>Eukaryota</taxon>
        <taxon>Fungi</taxon>
        <taxon>Dikarya</taxon>
        <taxon>Basidiomycota</taxon>
        <taxon>Pucciniomycotina</taxon>
        <taxon>Pucciniomycetes</taxon>
        <taxon>Pucciniales</taxon>
        <taxon>Sphaerophragmiaceae</taxon>
        <taxon>Austropuccinia</taxon>
    </lineage>
</organism>
<accession>A0A9Q3K730</accession>
<reference evidence="2" key="1">
    <citation type="submission" date="2021-03" db="EMBL/GenBank/DDBJ databases">
        <title>Draft genome sequence of rust myrtle Austropuccinia psidii MF-1, a brazilian biotype.</title>
        <authorList>
            <person name="Quecine M.C."/>
            <person name="Pachon D.M.R."/>
            <person name="Bonatelli M.L."/>
            <person name="Correr F.H."/>
            <person name="Franceschini L.M."/>
            <person name="Leite T.F."/>
            <person name="Margarido G.R.A."/>
            <person name="Almeida C.A."/>
            <person name="Ferrarezi J.A."/>
            <person name="Labate C.A."/>
        </authorList>
    </citation>
    <scope>NUCLEOTIDE SEQUENCE</scope>
    <source>
        <strain evidence="2">MF-1</strain>
    </source>
</reference>
<evidence type="ECO:0000313" key="2">
    <source>
        <dbReference type="EMBL" id="MBW0575502.1"/>
    </source>
</evidence>
<feature type="region of interest" description="Disordered" evidence="1">
    <location>
        <begin position="1"/>
        <end position="43"/>
    </location>
</feature>
<name>A0A9Q3K730_9BASI</name>
<dbReference type="EMBL" id="AVOT02096381">
    <property type="protein sequence ID" value="MBW0575502.1"/>
    <property type="molecule type" value="Genomic_DNA"/>
</dbReference>
<dbReference type="Proteomes" id="UP000765509">
    <property type="component" value="Unassembled WGS sequence"/>
</dbReference>
<feature type="compositionally biased region" description="Basic residues" evidence="1">
    <location>
        <begin position="24"/>
        <end position="33"/>
    </location>
</feature>
<evidence type="ECO:0000313" key="3">
    <source>
        <dbReference type="Proteomes" id="UP000765509"/>
    </source>
</evidence>
<evidence type="ECO:0000256" key="1">
    <source>
        <dbReference type="SAM" id="MobiDB-lite"/>
    </source>
</evidence>
<protein>
    <submittedName>
        <fullName evidence="2">Uncharacterized protein</fullName>
    </submittedName>
</protein>
<feature type="region of interest" description="Disordered" evidence="1">
    <location>
        <begin position="157"/>
        <end position="225"/>
    </location>
</feature>
<feature type="compositionally biased region" description="Polar residues" evidence="1">
    <location>
        <begin position="157"/>
        <end position="175"/>
    </location>
</feature>
<comment type="caution">
    <text evidence="2">The sequence shown here is derived from an EMBL/GenBank/DDBJ whole genome shotgun (WGS) entry which is preliminary data.</text>
</comment>
<proteinExistence type="predicted"/>